<dbReference type="GO" id="GO:0009245">
    <property type="term" value="P:lipid A biosynthetic process"/>
    <property type="evidence" value="ECO:0007669"/>
    <property type="project" value="UniProtKB-UniRule"/>
</dbReference>
<keyword evidence="12" id="KW-1185">Reference proteome</keyword>
<evidence type="ECO:0000256" key="7">
    <source>
        <dbReference type="ARBA" id="ARBA00022679"/>
    </source>
</evidence>
<evidence type="ECO:0000256" key="5">
    <source>
        <dbReference type="ARBA" id="ARBA00022556"/>
    </source>
</evidence>
<keyword evidence="8" id="KW-0443">Lipid metabolism</keyword>
<evidence type="ECO:0000313" key="11">
    <source>
        <dbReference type="EMBL" id="MBF8437772.1"/>
    </source>
</evidence>
<sequence length="395" mass="43536">MADKEILVITGETSGDMHAAKVVARIKELTSGVKFSGLGGRELDYLKLENLLPSEEIKTGSHGFASGITGLFSHIKLAHKITDLVADRDIAVCFLVDYSGFNMYLGRRLRKKLDLPVIHYFPPTAWIWGRWRAKWLASAGVKVAATFPKEADVYREAGAEVKYVGHPLLDEIPESRDQADAREELAELIKLAGRRELQLGERLLAIMPGSRPKEVETHLGPMLAAADQLAHDFALRPVIPVARGIDIEQVEEKIENHRINPVLLSGYSRELLAAADLALVVSGTAVLEAALLGTPQLLIYRADKLTAFLGKYLIGPEYIGLPNILTDQELVPEILQDDVDGAEIAKRAVPYLTDPKVIRKQVEGYNQLRELLGEPGAIDRTARFLLEEAGIFNGE</sequence>
<keyword evidence="7 11" id="KW-0808">Transferase</keyword>
<dbReference type="Proteomes" id="UP000621436">
    <property type="component" value="Unassembled WGS sequence"/>
</dbReference>
<organism evidence="11 12">
    <name type="scientific">Halonatronomonas betaini</name>
    <dbReference type="NCBI Taxonomy" id="2778430"/>
    <lineage>
        <taxon>Bacteria</taxon>
        <taxon>Bacillati</taxon>
        <taxon>Bacillota</taxon>
        <taxon>Clostridia</taxon>
        <taxon>Halanaerobiales</taxon>
        <taxon>Halarsenatibacteraceae</taxon>
        <taxon>Halonatronomonas</taxon>
    </lineage>
</organism>
<protein>
    <recommendedName>
        <fullName evidence="3 10">Lipid-A-disaccharide synthase</fullName>
        <ecNumber evidence="2 10">2.4.1.182</ecNumber>
    </recommendedName>
</protein>
<dbReference type="EMBL" id="JADPIE010000007">
    <property type="protein sequence ID" value="MBF8437772.1"/>
    <property type="molecule type" value="Genomic_DNA"/>
</dbReference>
<evidence type="ECO:0000256" key="8">
    <source>
        <dbReference type="ARBA" id="ARBA00023098"/>
    </source>
</evidence>
<dbReference type="GO" id="GO:0008915">
    <property type="term" value="F:lipid-A-disaccharide synthase activity"/>
    <property type="evidence" value="ECO:0007669"/>
    <property type="project" value="UniProtKB-UniRule"/>
</dbReference>
<evidence type="ECO:0000256" key="9">
    <source>
        <dbReference type="ARBA" id="ARBA00048975"/>
    </source>
</evidence>
<evidence type="ECO:0000256" key="3">
    <source>
        <dbReference type="ARBA" id="ARBA00020902"/>
    </source>
</evidence>
<dbReference type="PANTHER" id="PTHR30372:SF4">
    <property type="entry name" value="LIPID-A-DISACCHARIDE SYNTHASE, MITOCHONDRIAL-RELATED"/>
    <property type="match status" value="1"/>
</dbReference>
<evidence type="ECO:0000256" key="10">
    <source>
        <dbReference type="NCBIfam" id="TIGR00215"/>
    </source>
</evidence>
<dbReference type="GO" id="GO:0005543">
    <property type="term" value="F:phospholipid binding"/>
    <property type="evidence" value="ECO:0007669"/>
    <property type="project" value="TreeGrafter"/>
</dbReference>
<evidence type="ECO:0000256" key="6">
    <source>
        <dbReference type="ARBA" id="ARBA00022676"/>
    </source>
</evidence>
<comment type="function">
    <text evidence="1">Condensation of UDP-2,3-diacylglucosamine and 2,3-diacylglucosamine-1-phosphate to form lipid A disaccharide, a precursor of lipid A, a phosphorylated glycolipid that anchors the lipopolysaccharide to the outer membrane of the cell.</text>
</comment>
<dbReference type="EC" id="2.4.1.182" evidence="2 10"/>
<accession>A0A931FBA7</accession>
<dbReference type="RefSeq" id="WP_270454784.1">
    <property type="nucleotide sequence ID" value="NZ_JADPIE010000007.1"/>
</dbReference>
<evidence type="ECO:0000313" key="12">
    <source>
        <dbReference type="Proteomes" id="UP000621436"/>
    </source>
</evidence>
<dbReference type="NCBIfam" id="TIGR00215">
    <property type="entry name" value="lpxB"/>
    <property type="match status" value="1"/>
</dbReference>
<evidence type="ECO:0000256" key="1">
    <source>
        <dbReference type="ARBA" id="ARBA00002056"/>
    </source>
</evidence>
<comment type="catalytic activity">
    <reaction evidence="9">
        <text>a lipid X + a UDP-2-N,3-O-bis[(3R)-3-hydroxyacyl]-alpha-D-glucosamine = a lipid A disaccharide + UDP + H(+)</text>
        <dbReference type="Rhea" id="RHEA:67828"/>
        <dbReference type="ChEBI" id="CHEBI:15378"/>
        <dbReference type="ChEBI" id="CHEBI:58223"/>
        <dbReference type="ChEBI" id="CHEBI:137748"/>
        <dbReference type="ChEBI" id="CHEBI:176338"/>
        <dbReference type="ChEBI" id="CHEBI:176343"/>
        <dbReference type="EC" id="2.4.1.182"/>
    </reaction>
</comment>
<keyword evidence="4" id="KW-0444">Lipid biosynthesis</keyword>
<keyword evidence="5" id="KW-0441">Lipid A biosynthesis</keyword>
<gene>
    <name evidence="11" type="primary">lpxB</name>
    <name evidence="11" type="ORF">I0Q91_11810</name>
</gene>
<evidence type="ECO:0000256" key="4">
    <source>
        <dbReference type="ARBA" id="ARBA00022516"/>
    </source>
</evidence>
<dbReference type="InterPro" id="IPR003835">
    <property type="entry name" value="Glyco_trans_19"/>
</dbReference>
<dbReference type="Pfam" id="PF02684">
    <property type="entry name" value="LpxB"/>
    <property type="match status" value="1"/>
</dbReference>
<dbReference type="GO" id="GO:0016020">
    <property type="term" value="C:membrane"/>
    <property type="evidence" value="ECO:0007669"/>
    <property type="project" value="GOC"/>
</dbReference>
<dbReference type="AlphaFoldDB" id="A0A931FBA7"/>
<name>A0A931FBA7_9FIRM</name>
<comment type="caution">
    <text evidence="11">The sequence shown here is derived from an EMBL/GenBank/DDBJ whole genome shotgun (WGS) entry which is preliminary data.</text>
</comment>
<dbReference type="PANTHER" id="PTHR30372">
    <property type="entry name" value="LIPID-A-DISACCHARIDE SYNTHASE"/>
    <property type="match status" value="1"/>
</dbReference>
<evidence type="ECO:0000256" key="2">
    <source>
        <dbReference type="ARBA" id="ARBA00012687"/>
    </source>
</evidence>
<reference evidence="11" key="1">
    <citation type="submission" date="2020-11" db="EMBL/GenBank/DDBJ databases">
        <title>Halonatronomonas betainensis gen. nov., sp. nov. a novel haloalkaliphilic representative of the family Halanaerobiacae capable of betaine degradation.</title>
        <authorList>
            <person name="Boltyanskaya Y."/>
            <person name="Kevbrin V."/>
            <person name="Detkova E."/>
            <person name="Grouzdev D.S."/>
            <person name="Koziaeva V."/>
            <person name="Zhilina T."/>
        </authorList>
    </citation>
    <scope>NUCLEOTIDE SEQUENCE</scope>
    <source>
        <strain evidence="11">Z-7014</strain>
    </source>
</reference>
<proteinExistence type="predicted"/>
<dbReference type="SUPFAM" id="SSF53756">
    <property type="entry name" value="UDP-Glycosyltransferase/glycogen phosphorylase"/>
    <property type="match status" value="1"/>
</dbReference>
<keyword evidence="6 11" id="KW-0328">Glycosyltransferase</keyword>